<dbReference type="AlphaFoldDB" id="A0A0C3BT98"/>
<reference evidence="2" key="2">
    <citation type="submission" date="2015-01" db="EMBL/GenBank/DDBJ databases">
        <title>Evolutionary Origins and Diversification of the Mycorrhizal Mutualists.</title>
        <authorList>
            <consortium name="DOE Joint Genome Institute"/>
            <consortium name="Mycorrhizal Genomics Consortium"/>
            <person name="Kohler A."/>
            <person name="Kuo A."/>
            <person name="Nagy L.G."/>
            <person name="Floudas D."/>
            <person name="Copeland A."/>
            <person name="Barry K.W."/>
            <person name="Cichocki N."/>
            <person name="Veneault-Fourrey C."/>
            <person name="LaButti K."/>
            <person name="Lindquist E.A."/>
            <person name="Lipzen A."/>
            <person name="Lundell T."/>
            <person name="Morin E."/>
            <person name="Murat C."/>
            <person name="Riley R."/>
            <person name="Ohm R."/>
            <person name="Sun H."/>
            <person name="Tunlid A."/>
            <person name="Henrissat B."/>
            <person name="Grigoriev I.V."/>
            <person name="Hibbett D.S."/>
            <person name="Martin F."/>
        </authorList>
    </citation>
    <scope>NUCLEOTIDE SEQUENCE [LARGE SCALE GENOMIC DNA]</scope>
    <source>
        <strain evidence="2">h7</strain>
    </source>
</reference>
<organism evidence="1 2">
    <name type="scientific">Hebeloma cylindrosporum</name>
    <dbReference type="NCBI Taxonomy" id="76867"/>
    <lineage>
        <taxon>Eukaryota</taxon>
        <taxon>Fungi</taxon>
        <taxon>Dikarya</taxon>
        <taxon>Basidiomycota</taxon>
        <taxon>Agaricomycotina</taxon>
        <taxon>Agaricomycetes</taxon>
        <taxon>Agaricomycetidae</taxon>
        <taxon>Agaricales</taxon>
        <taxon>Agaricineae</taxon>
        <taxon>Hymenogastraceae</taxon>
        <taxon>Hebeloma</taxon>
    </lineage>
</organism>
<dbReference type="EMBL" id="KN831823">
    <property type="protein sequence ID" value="KIM35304.1"/>
    <property type="molecule type" value="Genomic_DNA"/>
</dbReference>
<gene>
    <name evidence="1" type="ORF">M413DRAFT_449814</name>
</gene>
<keyword evidence="2" id="KW-1185">Reference proteome</keyword>
<dbReference type="HOGENOM" id="CLU_2277852_0_0_1"/>
<dbReference type="Proteomes" id="UP000053424">
    <property type="component" value="Unassembled WGS sequence"/>
</dbReference>
<sequence>MVNEDQRCAHAILVETQEESGMLVVANYNHAGFIVIGEVVELFEAACRMRGVVCPKEVPCARSLKPFPLVFLWRSMSDVWRRIKMAPSNYEHPFAETVDPTA</sequence>
<proteinExistence type="predicted"/>
<evidence type="ECO:0000313" key="2">
    <source>
        <dbReference type="Proteomes" id="UP000053424"/>
    </source>
</evidence>
<reference evidence="1 2" key="1">
    <citation type="submission" date="2014-04" db="EMBL/GenBank/DDBJ databases">
        <authorList>
            <consortium name="DOE Joint Genome Institute"/>
            <person name="Kuo A."/>
            <person name="Gay G."/>
            <person name="Dore J."/>
            <person name="Kohler A."/>
            <person name="Nagy L.G."/>
            <person name="Floudas D."/>
            <person name="Copeland A."/>
            <person name="Barry K.W."/>
            <person name="Cichocki N."/>
            <person name="Veneault-Fourrey C."/>
            <person name="LaButti K."/>
            <person name="Lindquist E.A."/>
            <person name="Lipzen A."/>
            <person name="Lundell T."/>
            <person name="Morin E."/>
            <person name="Murat C."/>
            <person name="Sun H."/>
            <person name="Tunlid A."/>
            <person name="Henrissat B."/>
            <person name="Grigoriev I.V."/>
            <person name="Hibbett D.S."/>
            <person name="Martin F."/>
            <person name="Nordberg H.P."/>
            <person name="Cantor M.N."/>
            <person name="Hua S.X."/>
        </authorList>
    </citation>
    <scope>NUCLEOTIDE SEQUENCE [LARGE SCALE GENOMIC DNA]</scope>
    <source>
        <strain evidence="2">h7</strain>
    </source>
</reference>
<evidence type="ECO:0000313" key="1">
    <source>
        <dbReference type="EMBL" id="KIM35304.1"/>
    </source>
</evidence>
<protein>
    <submittedName>
        <fullName evidence="1">Uncharacterized protein</fullName>
    </submittedName>
</protein>
<accession>A0A0C3BT98</accession>
<name>A0A0C3BT98_HEBCY</name>